<organism evidence="2 3">
    <name type="scientific">Hyphobacterium lacteum</name>
    <dbReference type="NCBI Taxonomy" id="3116575"/>
    <lineage>
        <taxon>Bacteria</taxon>
        <taxon>Pseudomonadati</taxon>
        <taxon>Pseudomonadota</taxon>
        <taxon>Alphaproteobacteria</taxon>
        <taxon>Maricaulales</taxon>
        <taxon>Maricaulaceae</taxon>
        <taxon>Hyphobacterium</taxon>
    </lineage>
</organism>
<dbReference type="InterPro" id="IPR032710">
    <property type="entry name" value="NTF2-like_dom_sf"/>
</dbReference>
<dbReference type="InterPro" id="IPR037401">
    <property type="entry name" value="SnoaL-like"/>
</dbReference>
<keyword evidence="3" id="KW-1185">Reference proteome</keyword>
<proteinExistence type="predicted"/>
<dbReference type="EMBL" id="JAZDRP010000005">
    <property type="protein sequence ID" value="MEE2526704.1"/>
    <property type="molecule type" value="Genomic_DNA"/>
</dbReference>
<dbReference type="SUPFAM" id="SSF54427">
    <property type="entry name" value="NTF2-like"/>
    <property type="match status" value="1"/>
</dbReference>
<comment type="caution">
    <text evidence="2">The sequence shown here is derived from an EMBL/GenBank/DDBJ whole genome shotgun (WGS) entry which is preliminary data.</text>
</comment>
<gene>
    <name evidence="2" type="ORF">V0U79_10015</name>
</gene>
<feature type="domain" description="SnoaL-like" evidence="1">
    <location>
        <begin position="65"/>
        <end position="175"/>
    </location>
</feature>
<dbReference type="RefSeq" id="WP_330199365.1">
    <property type="nucleotide sequence ID" value="NZ_JAZDRP010000005.1"/>
</dbReference>
<dbReference type="Proteomes" id="UP001354971">
    <property type="component" value="Unassembled WGS sequence"/>
</dbReference>
<evidence type="ECO:0000313" key="3">
    <source>
        <dbReference type="Proteomes" id="UP001354971"/>
    </source>
</evidence>
<protein>
    <submittedName>
        <fullName evidence="2">Nuclear transport factor 2 family protein</fullName>
    </submittedName>
</protein>
<evidence type="ECO:0000259" key="1">
    <source>
        <dbReference type="Pfam" id="PF12680"/>
    </source>
</evidence>
<accession>A0ABU7LSZ6</accession>
<dbReference type="Pfam" id="PF12680">
    <property type="entry name" value="SnoaL_2"/>
    <property type="match status" value="1"/>
</dbReference>
<dbReference type="Gene3D" id="3.10.450.50">
    <property type="match status" value="1"/>
</dbReference>
<evidence type="ECO:0000313" key="2">
    <source>
        <dbReference type="EMBL" id="MEE2526704.1"/>
    </source>
</evidence>
<reference evidence="2 3" key="1">
    <citation type="submission" date="2024-01" db="EMBL/GenBank/DDBJ databases">
        <title>Hyphobacterium bacterium isolated from marine sediment.</title>
        <authorList>
            <person name="Zhao S."/>
        </authorList>
    </citation>
    <scope>NUCLEOTIDE SEQUENCE [LARGE SCALE GENOMIC DNA]</scope>
    <source>
        <strain evidence="3">HN65</strain>
    </source>
</reference>
<name>A0ABU7LSZ6_9PROT</name>
<sequence length="200" mass="22352">MTRPAAKIQRSRIFVIFPRLKRVVSFKKTKGFWKIMRTVGIFILFAIISGNSFAQESETEALRVARAYVDAYNRLDVDTMDLLAADDITFIDRTAPAGQPQRVGRAEVIEGFRQLAGRGAFDLGFVPAVSFESNNVAVFSGAMDARFRLQDGRVYHWRSPVVITVTVADGHIIDHTDFADYRGAEEFIEPAGDTASEQEN</sequence>